<feature type="transmembrane region" description="Helical" evidence="1">
    <location>
        <begin position="555"/>
        <end position="571"/>
    </location>
</feature>
<keyword evidence="1" id="KW-0812">Transmembrane</keyword>
<accession>A0A923MZW9</accession>
<keyword evidence="3" id="KW-1185">Reference proteome</keyword>
<name>A0A923MZW9_9FLAO</name>
<evidence type="ECO:0000313" key="2">
    <source>
        <dbReference type="EMBL" id="MBC5844114.1"/>
    </source>
</evidence>
<comment type="caution">
    <text evidence="2">The sequence shown here is derived from an EMBL/GenBank/DDBJ whole genome shotgun (WGS) entry which is preliminary data.</text>
</comment>
<proteinExistence type="predicted"/>
<dbReference type="AlphaFoldDB" id="A0A923MZW9"/>
<reference evidence="2 3" key="1">
    <citation type="submission" date="2020-08" db="EMBL/GenBank/DDBJ databases">
        <title>Description of novel Flavobacterium F-392 isolate.</title>
        <authorList>
            <person name="Saticioglu I.B."/>
            <person name="Duman M."/>
            <person name="Altun S."/>
        </authorList>
    </citation>
    <scope>NUCLEOTIDE SEQUENCE [LARGE SCALE GENOMIC DNA]</scope>
    <source>
        <strain evidence="2 3">F-392</strain>
    </source>
</reference>
<protein>
    <recommendedName>
        <fullName evidence="4">PIN domain-containing protein</fullName>
    </recommendedName>
</protein>
<gene>
    <name evidence="2" type="ORF">H8R25_06650</name>
</gene>
<dbReference type="RefSeq" id="WP_187017784.1">
    <property type="nucleotide sequence ID" value="NZ_JACRUK010000011.1"/>
</dbReference>
<dbReference type="EMBL" id="JACRUL010000011">
    <property type="protein sequence ID" value="MBC5844114.1"/>
    <property type="molecule type" value="Genomic_DNA"/>
</dbReference>
<keyword evidence="1" id="KW-0472">Membrane</keyword>
<dbReference type="Proteomes" id="UP000641454">
    <property type="component" value="Unassembled WGS sequence"/>
</dbReference>
<organism evidence="2 3">
    <name type="scientific">Flavobacterium muglaense</name>
    <dbReference type="NCBI Taxonomy" id="2764716"/>
    <lineage>
        <taxon>Bacteria</taxon>
        <taxon>Pseudomonadati</taxon>
        <taxon>Bacteroidota</taxon>
        <taxon>Flavobacteriia</taxon>
        <taxon>Flavobacteriales</taxon>
        <taxon>Flavobacteriaceae</taxon>
        <taxon>Flavobacterium</taxon>
    </lineage>
</organism>
<evidence type="ECO:0000256" key="1">
    <source>
        <dbReference type="SAM" id="Phobius"/>
    </source>
</evidence>
<keyword evidence="1" id="KW-1133">Transmembrane helix</keyword>
<evidence type="ECO:0008006" key="4">
    <source>
        <dbReference type="Google" id="ProtNLM"/>
    </source>
</evidence>
<evidence type="ECO:0000313" key="3">
    <source>
        <dbReference type="Proteomes" id="UP000641454"/>
    </source>
</evidence>
<sequence length="655" mass="77482">MKENINILRLACLLQDRDNQDFKRVVLSIIFEILYENNNENLKADELFNATITKSKESIERDFFDNLITNSHSFDITNTESEPLIKLTPKKFDEVEKNISEFSIEPSIEKFLKFHNYDLIFKDIILKILYQSIYENIYAFNPLNLESLVPDIIKNNFTQQELNIFNEFLEFDDPIKNRRLYNQFVKAIEFAILTSGKGVKQFSENIYNDKTYVLDTNIIFRMLGVGGEERMETILKLIKSCIKQGVIFEYSLRTFQELNNTLDSSINKISKAEQAKNIEIIQELVAEAPHFFNDDFIVQYSRLKNLKFVNSPEQYGLLMKSRFKKICSDLNIEQANHNIKLEPYEIVLYAKKLIQERKKITTYRYSNKQAEVDAYNVLYVNKRRGNNNFNYSEVKSFYLTTDRGLNKILSDDKNILIPATILPSQLFAIHNPLSNDSDDIDYDNFFSFIKRRTSEFKHRGRDIFSFINQARVYSTDKEEIKNMIVTFTDERYSHAKIESVQENVIIKFKDFAKTYFDTRLNEIDEIEGKYKEIEQKGRLDLYSILQKTKNLTKRIDLLVSVIVIPLISLGIGMISRWYISIICFLILEYVKFYLSKKENYNLMIWKSLFIRRMKETAYYKLTSDDKYIDKGIELINYAKGNVWENQINYNENKKI</sequence>